<keyword evidence="3" id="KW-1185">Reference proteome</keyword>
<dbReference type="InterPro" id="IPR001845">
    <property type="entry name" value="HTH_ArsR_DNA-bd_dom"/>
</dbReference>
<organism evidence="2 3">
    <name type="scientific">Sphingobacterium kyonggiense</name>
    <dbReference type="NCBI Taxonomy" id="714075"/>
    <lineage>
        <taxon>Bacteria</taxon>
        <taxon>Pseudomonadati</taxon>
        <taxon>Bacteroidota</taxon>
        <taxon>Sphingobacteriia</taxon>
        <taxon>Sphingobacteriales</taxon>
        <taxon>Sphingobacteriaceae</taxon>
        <taxon>Sphingobacterium</taxon>
    </lineage>
</organism>
<evidence type="ECO:0000313" key="3">
    <source>
        <dbReference type="Proteomes" id="UP001500101"/>
    </source>
</evidence>
<sequence>MKKNNADQILMLLKMRGELDASVIAEELNLSKEGARQHLVKLFDEGYVEKVCKSNGVGRPFTYYSLSQVGKDKFPDSHADITVQLLRSVKKLLGENALDLLIGDREQLTYARYSEKLGNAKGIEDKLSKLAEIRSCEGYMAEWKKENDCYYFIENHCPICAAATECQQFCRAELKNFRNLLGEEFQVNRTQHILANESRCVYEIKPQLKSAVK</sequence>
<dbReference type="CDD" id="cd00090">
    <property type="entry name" value="HTH_ARSR"/>
    <property type="match status" value="1"/>
</dbReference>
<protein>
    <submittedName>
        <fullName evidence="2">Transcriptional regulator</fullName>
    </submittedName>
</protein>
<comment type="caution">
    <text evidence="2">The sequence shown here is derived from an EMBL/GenBank/DDBJ whole genome shotgun (WGS) entry which is preliminary data.</text>
</comment>
<dbReference type="Proteomes" id="UP001500101">
    <property type="component" value="Unassembled WGS sequence"/>
</dbReference>
<evidence type="ECO:0000259" key="1">
    <source>
        <dbReference type="Pfam" id="PF01022"/>
    </source>
</evidence>
<dbReference type="SUPFAM" id="SSF46785">
    <property type="entry name" value="Winged helix' DNA-binding domain"/>
    <property type="match status" value="1"/>
</dbReference>
<reference evidence="3" key="1">
    <citation type="journal article" date="2019" name="Int. J. Syst. Evol. Microbiol.">
        <title>The Global Catalogue of Microorganisms (GCM) 10K type strain sequencing project: providing services to taxonomists for standard genome sequencing and annotation.</title>
        <authorList>
            <consortium name="The Broad Institute Genomics Platform"/>
            <consortium name="The Broad Institute Genome Sequencing Center for Infectious Disease"/>
            <person name="Wu L."/>
            <person name="Ma J."/>
        </authorList>
    </citation>
    <scope>NUCLEOTIDE SEQUENCE [LARGE SCALE GENOMIC DNA]</scope>
    <source>
        <strain evidence="3">JCM 16704</strain>
    </source>
</reference>
<feature type="domain" description="HTH arsR-type" evidence="1">
    <location>
        <begin position="8"/>
        <end position="50"/>
    </location>
</feature>
<gene>
    <name evidence="2" type="ORF">GCM10022216_20110</name>
</gene>
<name>A0ABP7YSP8_9SPHI</name>
<dbReference type="Pfam" id="PF01022">
    <property type="entry name" value="HTH_5"/>
    <property type="match status" value="1"/>
</dbReference>
<accession>A0ABP7YSP8</accession>
<dbReference type="RefSeq" id="WP_344674574.1">
    <property type="nucleotide sequence ID" value="NZ_BAAAZI010000008.1"/>
</dbReference>
<dbReference type="InterPro" id="IPR036390">
    <property type="entry name" value="WH_DNA-bd_sf"/>
</dbReference>
<dbReference type="Gene3D" id="1.10.10.10">
    <property type="entry name" value="Winged helix-like DNA-binding domain superfamily/Winged helix DNA-binding domain"/>
    <property type="match status" value="1"/>
</dbReference>
<evidence type="ECO:0000313" key="2">
    <source>
        <dbReference type="EMBL" id="GAA4140757.1"/>
    </source>
</evidence>
<dbReference type="InterPro" id="IPR036388">
    <property type="entry name" value="WH-like_DNA-bd_sf"/>
</dbReference>
<dbReference type="InterPro" id="IPR011991">
    <property type="entry name" value="ArsR-like_HTH"/>
</dbReference>
<proteinExistence type="predicted"/>
<dbReference type="EMBL" id="BAAAZI010000008">
    <property type="protein sequence ID" value="GAA4140757.1"/>
    <property type="molecule type" value="Genomic_DNA"/>
</dbReference>